<proteinExistence type="predicted"/>
<sequence>MNILTENYLVKNLRAYPLLRKKFMSYIKGLNQFPEGFTKNKLFHDYLKVRRHNPEKRVSQSEYMIFGFCNLSEKEQKKYLTDVEATRLMRPYNSESEPYLKSKETFLKNFTRFIHRGWLYVPDASYEEFCEFVHKYHTVALKPQYSSWGIGFLRLTEEELRENENPREFYEKMCSGKYLAEEFVESCDELAVFHPSSLNTLRVITFRCGERFEVFGCGLRVGNNGLHVDNAHGGGIFCEMDPANGEIITDGLDECSNSYVTHPMTGVKFKGTKIPHWKEIVELCREASMELPCLRVVGWDVAILSDGRLELIEGNHNPGMNIVQAPAKHGVHDKFASMLLDYYGEPEQYKKALQS</sequence>
<dbReference type="EMBL" id="WUQX01000001">
    <property type="protein sequence ID" value="MXP74452.1"/>
    <property type="molecule type" value="Genomic_DNA"/>
</dbReference>
<reference evidence="2 3" key="1">
    <citation type="submission" date="2019-12" db="EMBL/GenBank/DDBJ databases">
        <title>Sporaefaciens musculi gen. nov., sp. nov., a novel bacterium isolated from the caecum of an obese mouse.</title>
        <authorList>
            <person name="Rasmussen T.S."/>
            <person name="Streidl T."/>
            <person name="Hitch T.C.A."/>
            <person name="Wortmann E."/>
            <person name="Deptula P."/>
            <person name="Hansen M."/>
            <person name="Nielsen D.S."/>
            <person name="Clavel T."/>
            <person name="Vogensen F.K."/>
        </authorList>
    </citation>
    <scope>NUCLEOTIDE SEQUENCE [LARGE SCALE GENOMIC DNA]</scope>
    <source>
        <strain evidence="2 3">WCA-9-b2</strain>
    </source>
</reference>
<dbReference type="Gene3D" id="3.30.470.20">
    <property type="entry name" value="ATP-grasp fold, B domain"/>
    <property type="match status" value="1"/>
</dbReference>
<dbReference type="SUPFAM" id="SSF56059">
    <property type="entry name" value="Glutathione synthetase ATP-binding domain-like"/>
    <property type="match status" value="1"/>
</dbReference>
<dbReference type="Pfam" id="PF14397">
    <property type="entry name" value="ATPgrasp_ST"/>
    <property type="match status" value="1"/>
</dbReference>
<dbReference type="Proteomes" id="UP000460412">
    <property type="component" value="Unassembled WGS sequence"/>
</dbReference>
<organism evidence="2 3">
    <name type="scientific">Sporofaciens musculi</name>
    <dbReference type="NCBI Taxonomy" id="2681861"/>
    <lineage>
        <taxon>Bacteria</taxon>
        <taxon>Bacillati</taxon>
        <taxon>Bacillota</taxon>
        <taxon>Clostridia</taxon>
        <taxon>Lachnospirales</taxon>
        <taxon>Lachnospiraceae</taxon>
        <taxon>Sporofaciens</taxon>
    </lineage>
</organism>
<dbReference type="RefSeq" id="WP_159749773.1">
    <property type="nucleotide sequence ID" value="NZ_WUQX01000001.1"/>
</dbReference>
<name>A0A7X3MDS4_9FIRM</name>
<dbReference type="InterPro" id="IPR039523">
    <property type="entry name" value="RimK-rel_E_lig_ATP-grasp"/>
</dbReference>
<keyword evidence="3" id="KW-1185">Reference proteome</keyword>
<evidence type="ECO:0000313" key="2">
    <source>
        <dbReference type="EMBL" id="MXP74452.1"/>
    </source>
</evidence>
<dbReference type="AlphaFoldDB" id="A0A7X3MDS4"/>
<evidence type="ECO:0000313" key="3">
    <source>
        <dbReference type="Proteomes" id="UP000460412"/>
    </source>
</evidence>
<protein>
    <recommendedName>
        <fullName evidence="1">Alpha-L-glutamate ligase-related protein ATP-grasp domain-containing protein</fullName>
    </recommendedName>
</protein>
<accession>A0A7X3MDS4</accession>
<comment type="caution">
    <text evidence="2">The sequence shown here is derived from an EMBL/GenBank/DDBJ whole genome shotgun (WGS) entry which is preliminary data.</text>
</comment>
<feature type="domain" description="Alpha-L-glutamate ligase-related protein ATP-grasp" evidence="1">
    <location>
        <begin position="177"/>
        <end position="334"/>
    </location>
</feature>
<evidence type="ECO:0000259" key="1">
    <source>
        <dbReference type="Pfam" id="PF14397"/>
    </source>
</evidence>
<gene>
    <name evidence="2" type="ORF">GN277_03140</name>
</gene>